<dbReference type="RefSeq" id="WP_085463208.1">
    <property type="nucleotide sequence ID" value="NZ_FXBL01000004.1"/>
</dbReference>
<evidence type="ECO:0000313" key="2">
    <source>
        <dbReference type="EMBL" id="SMH30819.1"/>
    </source>
</evidence>
<dbReference type="OrthoDB" id="8872498at2"/>
<dbReference type="EMBL" id="FXBL01000004">
    <property type="protein sequence ID" value="SMH30819.1"/>
    <property type="molecule type" value="Genomic_DNA"/>
</dbReference>
<reference evidence="2 3" key="1">
    <citation type="submission" date="2017-04" db="EMBL/GenBank/DDBJ databases">
        <authorList>
            <person name="Afonso C.L."/>
            <person name="Miller P.J."/>
            <person name="Scott M.A."/>
            <person name="Spackman E."/>
            <person name="Goraichik I."/>
            <person name="Dimitrov K.M."/>
            <person name="Suarez D.L."/>
            <person name="Swayne D.E."/>
        </authorList>
    </citation>
    <scope>NUCLEOTIDE SEQUENCE [LARGE SCALE GENOMIC DNA]</scope>
    <source>
        <strain evidence="2 3">B5P</strain>
    </source>
</reference>
<dbReference type="AlphaFoldDB" id="A0A1X7N0Q7"/>
<dbReference type="SUPFAM" id="SSF63829">
    <property type="entry name" value="Calcium-dependent phosphotriesterase"/>
    <property type="match status" value="1"/>
</dbReference>
<evidence type="ECO:0008006" key="4">
    <source>
        <dbReference type="Google" id="ProtNLM"/>
    </source>
</evidence>
<dbReference type="GO" id="GO:0016787">
    <property type="term" value="F:hydrolase activity"/>
    <property type="evidence" value="ECO:0007669"/>
    <property type="project" value="TreeGrafter"/>
</dbReference>
<protein>
    <recommendedName>
        <fullName evidence="4">Strictosidine synthase</fullName>
    </recommendedName>
</protein>
<evidence type="ECO:0000256" key="1">
    <source>
        <dbReference type="ARBA" id="ARBA00022737"/>
    </source>
</evidence>
<keyword evidence="1" id="KW-0677">Repeat</keyword>
<proteinExistence type="predicted"/>
<dbReference type="PANTHER" id="PTHR10426:SF88">
    <property type="entry name" value="ADIPOCYTE PLASMA MEMBRANE-ASSOCIATED PROTEIN HEMOMUCIN-RELATED"/>
    <property type="match status" value="1"/>
</dbReference>
<dbReference type="Proteomes" id="UP000193083">
    <property type="component" value="Unassembled WGS sequence"/>
</dbReference>
<dbReference type="Gene3D" id="2.120.10.30">
    <property type="entry name" value="TolB, C-terminal domain"/>
    <property type="match status" value="1"/>
</dbReference>
<sequence length="362" mass="38081">MIGALRRKWDEFRGSGDAAVTVPPMDGVLRPNQAIEEAALVAGETAPDNLVVSGGVVHFSSGARLMRSEDSGKPAVQVAAYSSPIAAMAARDGTIAIGLETGAILLRAGDGSEREIVGSAAPIRCLTALTFDADGNLLACEGSSKASLSDWKRDLLERRADGVVWKIDLASGRAEKLASGLGWPAGIVALKDGRVAVAESWRHRVITVSAGGKAEPVLSDLPGYPSRLVPAAGEGYWLCVPVPRSQLIELLQREPAYRRAMMNETSPDHWIAPSLRASTTFLEPLQGGALKHLGILKPWAPSCSYGLLIRLAADFAPIASYHSRADGRRHGVTSAVDHASGALVACKGADAIVRLEESTEVA</sequence>
<dbReference type="InterPro" id="IPR011042">
    <property type="entry name" value="6-blade_b-propeller_TolB-like"/>
</dbReference>
<gene>
    <name evidence="2" type="ORF">SAMN02982922_1083</name>
</gene>
<accession>A0A1X7N0Q7</accession>
<organism evidence="2 3">
    <name type="scientific">Mesorhizobium australicum</name>
    <dbReference type="NCBI Taxonomy" id="536018"/>
    <lineage>
        <taxon>Bacteria</taxon>
        <taxon>Pseudomonadati</taxon>
        <taxon>Pseudomonadota</taxon>
        <taxon>Alphaproteobacteria</taxon>
        <taxon>Hyphomicrobiales</taxon>
        <taxon>Phyllobacteriaceae</taxon>
        <taxon>Mesorhizobium</taxon>
    </lineage>
</organism>
<keyword evidence="3" id="KW-1185">Reference proteome</keyword>
<name>A0A1X7N0Q7_9HYPH</name>
<dbReference type="PANTHER" id="PTHR10426">
    <property type="entry name" value="STRICTOSIDINE SYNTHASE-RELATED"/>
    <property type="match status" value="1"/>
</dbReference>
<evidence type="ECO:0000313" key="3">
    <source>
        <dbReference type="Proteomes" id="UP000193083"/>
    </source>
</evidence>
<dbReference type="Pfam" id="PF01436">
    <property type="entry name" value="NHL"/>
    <property type="match status" value="1"/>
</dbReference>
<dbReference type="InterPro" id="IPR001258">
    <property type="entry name" value="NHL_repeat"/>
</dbReference>